<reference evidence="2 3" key="1">
    <citation type="journal article" date="2023" name="Genome Announc.">
        <title>Pan-Genome Analyses of the Genus Cohnella and Proposal of the Novel Species Cohnella silvisoli sp. nov., Isolated from Forest Soil.</title>
        <authorList>
            <person name="Wang C."/>
            <person name="Mao L."/>
            <person name="Bao G."/>
            <person name="Zhu H."/>
        </authorList>
    </citation>
    <scope>NUCLEOTIDE SEQUENCE [LARGE SCALE GENOMIC DNA]</scope>
    <source>
        <strain evidence="2 3">NL03-T5-1</strain>
    </source>
</reference>
<comment type="caution">
    <text evidence="2">The sequence shown here is derived from an EMBL/GenBank/DDBJ whole genome shotgun (WGS) entry which is preliminary data.</text>
</comment>
<dbReference type="EMBL" id="JASKHM010000003">
    <property type="protein sequence ID" value="MEQ4482127.1"/>
    <property type="molecule type" value="Genomic_DNA"/>
</dbReference>
<dbReference type="SUPFAM" id="SSF46785">
    <property type="entry name" value="Winged helix' DNA-binding domain"/>
    <property type="match status" value="1"/>
</dbReference>
<protein>
    <submittedName>
        <fullName evidence="2">PadR family transcriptional regulator</fullName>
    </submittedName>
</protein>
<dbReference type="Proteomes" id="UP001493487">
    <property type="component" value="Unassembled WGS sequence"/>
</dbReference>
<dbReference type="InterPro" id="IPR036390">
    <property type="entry name" value="WH_DNA-bd_sf"/>
</dbReference>
<feature type="domain" description="Transcription regulator PadR N-terminal" evidence="1">
    <location>
        <begin position="16"/>
        <end position="83"/>
    </location>
</feature>
<dbReference type="RefSeq" id="WP_232185206.1">
    <property type="nucleotide sequence ID" value="NZ_JAIOAP010000004.1"/>
</dbReference>
<dbReference type="InterPro" id="IPR005149">
    <property type="entry name" value="Tscrpt_reg_PadR_N"/>
</dbReference>
<organism evidence="2 3">
    <name type="scientific">Cohnella silvisoli</name>
    <dbReference type="NCBI Taxonomy" id="2873699"/>
    <lineage>
        <taxon>Bacteria</taxon>
        <taxon>Bacillati</taxon>
        <taxon>Bacillota</taxon>
        <taxon>Bacilli</taxon>
        <taxon>Bacillales</taxon>
        <taxon>Paenibacillaceae</taxon>
        <taxon>Cohnella</taxon>
    </lineage>
</organism>
<sequence>MDINTQFKKGVLELCVLVLIQKHDRYGYELAEAVSEHVEVAEGALYPLLRRLVKDGYCTTYLQESSEGPPRKYYQLTPEGLQYSKELITAWNAFVHNVANLIEQGEFPKE</sequence>
<keyword evidence="3" id="KW-1185">Reference proteome</keyword>
<accession>A0ABV1KQ37</accession>
<gene>
    <name evidence="2" type="ORF">QJS35_06930</name>
</gene>
<dbReference type="InterPro" id="IPR036388">
    <property type="entry name" value="WH-like_DNA-bd_sf"/>
</dbReference>
<proteinExistence type="predicted"/>
<dbReference type="InterPro" id="IPR052509">
    <property type="entry name" value="Metal_resp_DNA-bind_regulator"/>
</dbReference>
<name>A0ABV1KQ37_9BACL</name>
<dbReference type="Pfam" id="PF03551">
    <property type="entry name" value="PadR"/>
    <property type="match status" value="1"/>
</dbReference>
<evidence type="ECO:0000259" key="1">
    <source>
        <dbReference type="Pfam" id="PF03551"/>
    </source>
</evidence>
<dbReference type="PANTHER" id="PTHR33169:SF24">
    <property type="entry name" value="TRANSCRIPTIONAL REGULATOR, PADR FAMILY"/>
    <property type="match status" value="1"/>
</dbReference>
<dbReference type="PANTHER" id="PTHR33169">
    <property type="entry name" value="PADR-FAMILY TRANSCRIPTIONAL REGULATOR"/>
    <property type="match status" value="1"/>
</dbReference>
<evidence type="ECO:0000313" key="3">
    <source>
        <dbReference type="Proteomes" id="UP001493487"/>
    </source>
</evidence>
<evidence type="ECO:0000313" key="2">
    <source>
        <dbReference type="EMBL" id="MEQ4482127.1"/>
    </source>
</evidence>
<dbReference type="Gene3D" id="1.10.10.10">
    <property type="entry name" value="Winged helix-like DNA-binding domain superfamily/Winged helix DNA-binding domain"/>
    <property type="match status" value="1"/>
</dbReference>